<dbReference type="SUPFAM" id="SSF56300">
    <property type="entry name" value="Metallo-dependent phosphatases"/>
    <property type="match status" value="1"/>
</dbReference>
<feature type="chain" id="PRO_5046869547" evidence="2">
    <location>
        <begin position="45"/>
        <end position="1150"/>
    </location>
</feature>
<dbReference type="PANTHER" id="PTHR40446:SF2">
    <property type="entry name" value="N-ACETYLGLUCOSAMINE-1-PHOSPHODIESTER ALPHA-N-ACETYLGLUCOSAMINIDASE"/>
    <property type="match status" value="1"/>
</dbReference>
<sequence>MIHRVPSTTARHRRIRSVLRTRAPVAAALTALALGLLPAGAAGAAGAATTGGEGLELSRTVQPLGPGTELTRYQSLEPTGWHSAQSLTVDLSAGARVESLAPDDVSDAAPLSDLVRDHDPGPGRATVAAVNADFFDINGTKAPLGPGITGGTLRHSASDGAPVDVAAWGPGELGRILEVYAEGTLLLPDGVAEVASYNAARVPAGGIGVYTSGWGTADRALTVTGAGAVTEVLVRGETVVSVSGTAGRDRVPEGATVLLGRDAGARTLAALAPGDTVVLEYGARTGDGSPLPEEAVGGRGLLVIDGEPQDWEGRPNNAAAPRTAVGFSRDGGEMYLVTVEGRQQHAGGATLTELAVLLADLGAYTALNLDGGGSTTLLARAPGDSAPRLVNSPSDGVERPVPNGLAVTVPLGSGATAGFRVDTVADPARTPTADPVPGGHPGRVFPGLTRRLTATGHDETYGPAPDARPAWRTDRPSVGTVDADGTFTARRSGATTVTAGRGGAGGGMELTVLGDLARIDPTARRIALATAGDSARFGLVGQDATGHSAPVEPADVTLEYDRSLFTVTPDPVAGGFTVTAAGAADGTAGQVRATAGGLSTVLAVTVGGEESVLADFEDAGEWTFSHARADGGITPEPAGQDGGGALRLSYDFTLSTATRAAYATPPRAIEVPGAPQSFALWIEGDGHGGWPSLHLKDAAGTDQVLRGEHVTWQGWRHVEFPVPDGLALPVSVHRFYLAETRPDAAYTGSIALDGLTVRSAPEAGLPPDGPAGGPLIGPAAEVAEREWRFAVVSDAQFVARDPDSALAAAARRTLREARAADPDFVLINGDWVDEGSRADLEFAREMIEEELGDALPWTYVPGNHEVMGGSIELFEEIIGPAQRTFDHRGTRFITLDTSSLTLRGGGFAQFQRLRADLADAAGNPSVGSVVVVGHVPPRDPTVRPASELTDRMEAALLERWLADFRRTSGKGVAFFGAHVGVFDSSWRDGVPYVIGGDAGKAPAAPPGEGGFTGWALVGVDGGAASRPAGGGAGGPGDAGDWISVQTRPHVDGLALTAPGTLAAGTEAAAVATVFQGEGAGARAVPVGYPVSADWSGSRALHLGPPGEAGRRQVAAFDPATGLLTALRPGEVTLGVEVSGVREQVTVRVTR</sequence>
<comment type="caution">
    <text evidence="5">The sequence shown here is derived from an EMBL/GenBank/DDBJ whole genome shotgun (WGS) entry which is preliminary data.</text>
</comment>
<evidence type="ECO:0000256" key="2">
    <source>
        <dbReference type="SAM" id="SignalP"/>
    </source>
</evidence>
<feature type="domain" description="Phosphodiester glycosidase" evidence="4">
    <location>
        <begin position="231"/>
        <end position="408"/>
    </location>
</feature>
<dbReference type="SUPFAM" id="SSF49373">
    <property type="entry name" value="Invasin/intimin cell-adhesion fragments"/>
    <property type="match status" value="1"/>
</dbReference>
<dbReference type="EMBL" id="JBHGBT010000010">
    <property type="protein sequence ID" value="MFB4195339.1"/>
    <property type="molecule type" value="Genomic_DNA"/>
</dbReference>
<dbReference type="GO" id="GO:0016798">
    <property type="term" value="F:hydrolase activity, acting on glycosyl bonds"/>
    <property type="evidence" value="ECO:0007669"/>
    <property type="project" value="UniProtKB-KW"/>
</dbReference>
<evidence type="ECO:0000313" key="6">
    <source>
        <dbReference type="Proteomes" id="UP001577267"/>
    </source>
</evidence>
<dbReference type="InterPro" id="IPR008964">
    <property type="entry name" value="Invasin/intimin_cell_adhesion"/>
</dbReference>
<keyword evidence="2" id="KW-0732">Signal</keyword>
<evidence type="ECO:0000259" key="3">
    <source>
        <dbReference type="Pfam" id="PF00149"/>
    </source>
</evidence>
<name>A0ABV4ZPS2_9ACTN</name>
<dbReference type="InterPro" id="IPR029052">
    <property type="entry name" value="Metallo-depent_PP-like"/>
</dbReference>
<keyword evidence="5" id="KW-0326">Glycosidase</keyword>
<dbReference type="Gene3D" id="2.60.40.1080">
    <property type="match status" value="1"/>
</dbReference>
<dbReference type="Gene3D" id="3.60.21.10">
    <property type="match status" value="1"/>
</dbReference>
<gene>
    <name evidence="5" type="ORF">ACE11A_13355</name>
</gene>
<evidence type="ECO:0000256" key="1">
    <source>
        <dbReference type="SAM" id="MobiDB-lite"/>
    </source>
</evidence>
<protein>
    <submittedName>
        <fullName evidence="5">Phosphodiester glycosidase family protein</fullName>
    </submittedName>
</protein>
<dbReference type="RefSeq" id="WP_375063240.1">
    <property type="nucleotide sequence ID" value="NZ_JBHGBT010000010.1"/>
</dbReference>
<dbReference type="Pfam" id="PF00149">
    <property type="entry name" value="Metallophos"/>
    <property type="match status" value="1"/>
</dbReference>
<keyword evidence="6" id="KW-1185">Reference proteome</keyword>
<feature type="region of interest" description="Disordered" evidence="1">
    <location>
        <begin position="458"/>
        <end position="485"/>
    </location>
</feature>
<dbReference type="Proteomes" id="UP001577267">
    <property type="component" value="Unassembled WGS sequence"/>
</dbReference>
<evidence type="ECO:0000313" key="5">
    <source>
        <dbReference type="EMBL" id="MFB4195339.1"/>
    </source>
</evidence>
<dbReference type="Pfam" id="PF09992">
    <property type="entry name" value="NAGPA"/>
    <property type="match status" value="1"/>
</dbReference>
<proteinExistence type="predicted"/>
<accession>A0ABV4ZPS2</accession>
<reference evidence="5 6" key="1">
    <citation type="submission" date="2024-09" db="EMBL/GenBank/DDBJ databases">
        <title>Draft genome sequence of multifaceted antimicrobials producing Streptomyces sp. strain FH1.</title>
        <authorList>
            <person name="Hassan F."/>
            <person name="Ali H."/>
            <person name="Hassan N."/>
            <person name="Nawaz A."/>
        </authorList>
    </citation>
    <scope>NUCLEOTIDE SEQUENCE [LARGE SCALE GENOMIC DNA]</scope>
    <source>
        <strain evidence="5 6">FH1</strain>
    </source>
</reference>
<feature type="domain" description="Calcineurin-like phosphoesterase" evidence="3">
    <location>
        <begin position="788"/>
        <end position="951"/>
    </location>
</feature>
<organism evidence="5 6">
    <name type="scientific">Streptomyces carpaticus</name>
    <dbReference type="NCBI Taxonomy" id="285558"/>
    <lineage>
        <taxon>Bacteria</taxon>
        <taxon>Bacillati</taxon>
        <taxon>Actinomycetota</taxon>
        <taxon>Actinomycetes</taxon>
        <taxon>Kitasatosporales</taxon>
        <taxon>Streptomycetaceae</taxon>
        <taxon>Streptomyces</taxon>
    </lineage>
</organism>
<feature type="signal peptide" evidence="2">
    <location>
        <begin position="1"/>
        <end position="44"/>
    </location>
</feature>
<dbReference type="InterPro" id="IPR004843">
    <property type="entry name" value="Calcineurin-like_PHP"/>
</dbReference>
<dbReference type="PANTHER" id="PTHR40446">
    <property type="entry name" value="N-ACETYLGLUCOSAMINE-1-PHOSPHODIESTER ALPHA-N-ACETYLGLUCOSAMINIDASE"/>
    <property type="match status" value="1"/>
</dbReference>
<keyword evidence="5" id="KW-0378">Hydrolase</keyword>
<dbReference type="InterPro" id="IPR018711">
    <property type="entry name" value="NAGPA"/>
</dbReference>
<evidence type="ECO:0000259" key="4">
    <source>
        <dbReference type="Pfam" id="PF09992"/>
    </source>
</evidence>